<dbReference type="PROSITE" id="PS01124">
    <property type="entry name" value="HTH_ARAC_FAMILY_2"/>
    <property type="match status" value="1"/>
</dbReference>
<keyword evidence="6" id="KW-1185">Reference proteome</keyword>
<dbReference type="Proteomes" id="UP001500582">
    <property type="component" value="Unassembled WGS sequence"/>
</dbReference>
<dbReference type="EMBL" id="BAABFT010000005">
    <property type="protein sequence ID" value="GAA4323181.1"/>
    <property type="molecule type" value="Genomic_DNA"/>
</dbReference>
<evidence type="ECO:0000256" key="3">
    <source>
        <dbReference type="ARBA" id="ARBA00023163"/>
    </source>
</evidence>
<dbReference type="SUPFAM" id="SSF46689">
    <property type="entry name" value="Homeodomain-like"/>
    <property type="match status" value="2"/>
</dbReference>
<evidence type="ECO:0000313" key="6">
    <source>
        <dbReference type="Proteomes" id="UP001500582"/>
    </source>
</evidence>
<dbReference type="Gene3D" id="1.10.10.60">
    <property type="entry name" value="Homeodomain-like"/>
    <property type="match status" value="2"/>
</dbReference>
<dbReference type="SUPFAM" id="SSF51182">
    <property type="entry name" value="RmlC-like cupins"/>
    <property type="match status" value="1"/>
</dbReference>
<dbReference type="RefSeq" id="WP_345211312.1">
    <property type="nucleotide sequence ID" value="NZ_BAABFT010000005.1"/>
</dbReference>
<evidence type="ECO:0000259" key="4">
    <source>
        <dbReference type="PROSITE" id="PS01124"/>
    </source>
</evidence>
<organism evidence="5 6">
    <name type="scientific">Mucilaginibacter gynuensis</name>
    <dbReference type="NCBI Taxonomy" id="1302236"/>
    <lineage>
        <taxon>Bacteria</taxon>
        <taxon>Pseudomonadati</taxon>
        <taxon>Bacteroidota</taxon>
        <taxon>Sphingobacteriia</taxon>
        <taxon>Sphingobacteriales</taxon>
        <taxon>Sphingobacteriaceae</taxon>
        <taxon>Mucilaginibacter</taxon>
    </lineage>
</organism>
<reference evidence="6" key="1">
    <citation type="journal article" date="2019" name="Int. J. Syst. Evol. Microbiol.">
        <title>The Global Catalogue of Microorganisms (GCM) 10K type strain sequencing project: providing services to taxonomists for standard genome sequencing and annotation.</title>
        <authorList>
            <consortium name="The Broad Institute Genomics Platform"/>
            <consortium name="The Broad Institute Genome Sequencing Center for Infectious Disease"/>
            <person name="Wu L."/>
            <person name="Ma J."/>
        </authorList>
    </citation>
    <scope>NUCLEOTIDE SEQUENCE [LARGE SCALE GENOMIC DNA]</scope>
    <source>
        <strain evidence="6">JCM 17705</strain>
    </source>
</reference>
<gene>
    <name evidence="5" type="ORF">GCM10023149_23950</name>
</gene>
<sequence length="300" mass="34302">MRSIVKKSPIPKSKSFVIQHLQSHYFDPHIHSHPEYQLFYVVEGRGTRFIGDNIKSFNEGDIVFTGPNLPHLWRSDKEYFDTKTALQTSGIVLYMNEHFLADSIGNEEFEKLKSLFDRSLMGIEVTGATNAKLKEMLKALLQMKGLNSIIQLLNILNLMADSPDCILLTQTPLSATPNDKTSTRMNSIYEFVMHNFKSNITLASAADLVSMTPTSFSRFFKSRVNKSFSDFVKDVRIDHACKLLLDENIPISQIAFEIGYPTLSNFNKQFKVLKGETPFDYRKKYREINNGFVRELHAAL</sequence>
<name>A0ABP8GEY6_9SPHI</name>
<proteinExistence type="predicted"/>
<dbReference type="InterPro" id="IPR013096">
    <property type="entry name" value="Cupin_2"/>
</dbReference>
<evidence type="ECO:0000256" key="2">
    <source>
        <dbReference type="ARBA" id="ARBA00023125"/>
    </source>
</evidence>
<dbReference type="Pfam" id="PF07883">
    <property type="entry name" value="Cupin_2"/>
    <property type="match status" value="1"/>
</dbReference>
<keyword evidence="3" id="KW-0804">Transcription</keyword>
<accession>A0ABP8GEY6</accession>
<comment type="caution">
    <text evidence="5">The sequence shown here is derived from an EMBL/GenBank/DDBJ whole genome shotgun (WGS) entry which is preliminary data.</text>
</comment>
<protein>
    <submittedName>
        <fullName evidence="5">AraC family transcriptional regulator</fullName>
    </submittedName>
</protein>
<dbReference type="InterPro" id="IPR009057">
    <property type="entry name" value="Homeodomain-like_sf"/>
</dbReference>
<dbReference type="Pfam" id="PF12833">
    <property type="entry name" value="HTH_18"/>
    <property type="match status" value="1"/>
</dbReference>
<dbReference type="PANTHER" id="PTHR43280">
    <property type="entry name" value="ARAC-FAMILY TRANSCRIPTIONAL REGULATOR"/>
    <property type="match status" value="1"/>
</dbReference>
<feature type="domain" description="HTH araC/xylS-type" evidence="4">
    <location>
        <begin position="186"/>
        <end position="284"/>
    </location>
</feature>
<dbReference type="Gene3D" id="2.60.120.10">
    <property type="entry name" value="Jelly Rolls"/>
    <property type="match status" value="1"/>
</dbReference>
<dbReference type="PANTHER" id="PTHR43280:SF27">
    <property type="entry name" value="TRANSCRIPTIONAL REGULATOR MTLR"/>
    <property type="match status" value="1"/>
</dbReference>
<dbReference type="InterPro" id="IPR018060">
    <property type="entry name" value="HTH_AraC"/>
</dbReference>
<evidence type="ECO:0000313" key="5">
    <source>
        <dbReference type="EMBL" id="GAA4323181.1"/>
    </source>
</evidence>
<dbReference type="InterPro" id="IPR011051">
    <property type="entry name" value="RmlC_Cupin_sf"/>
</dbReference>
<dbReference type="SMART" id="SM00342">
    <property type="entry name" value="HTH_ARAC"/>
    <property type="match status" value="1"/>
</dbReference>
<keyword evidence="1" id="KW-0805">Transcription regulation</keyword>
<evidence type="ECO:0000256" key="1">
    <source>
        <dbReference type="ARBA" id="ARBA00023015"/>
    </source>
</evidence>
<dbReference type="InterPro" id="IPR014710">
    <property type="entry name" value="RmlC-like_jellyroll"/>
</dbReference>
<keyword evidence="2" id="KW-0238">DNA-binding</keyword>